<evidence type="ECO:0000313" key="1">
    <source>
        <dbReference type="EMBL" id="EGC18137.1"/>
    </source>
</evidence>
<dbReference type="HOGENOM" id="CLU_3169082_0_0_4"/>
<comment type="caution">
    <text evidence="1">The sequence shown here is derived from an EMBL/GenBank/DDBJ whole genome shotgun (WGS) entry which is preliminary data.</text>
</comment>
<name>F0EWQ6_9NEIS</name>
<evidence type="ECO:0000313" key="2">
    <source>
        <dbReference type="Proteomes" id="UP000004088"/>
    </source>
</evidence>
<sequence>MYANLKQIKQLIKDLLHLKYCALNSFYVYLHTNNFKGNSICLQTVFL</sequence>
<proteinExistence type="predicted"/>
<organism evidence="1 2">
    <name type="scientific">Kingella denitrificans ATCC 33394</name>
    <dbReference type="NCBI Taxonomy" id="888741"/>
    <lineage>
        <taxon>Bacteria</taxon>
        <taxon>Pseudomonadati</taxon>
        <taxon>Pseudomonadota</taxon>
        <taxon>Betaproteobacteria</taxon>
        <taxon>Neisseriales</taxon>
        <taxon>Neisseriaceae</taxon>
        <taxon>Kingella</taxon>
    </lineage>
</organism>
<keyword evidence="2" id="KW-1185">Reference proteome</keyword>
<dbReference type="AlphaFoldDB" id="F0EWQ6"/>
<dbReference type="EMBL" id="AEWV01000006">
    <property type="protein sequence ID" value="EGC18137.1"/>
    <property type="molecule type" value="Genomic_DNA"/>
</dbReference>
<dbReference type="Proteomes" id="UP000004088">
    <property type="component" value="Unassembled WGS sequence"/>
</dbReference>
<accession>F0EWQ6</accession>
<protein>
    <submittedName>
        <fullName evidence="1">Uncharacterized protein</fullName>
    </submittedName>
</protein>
<gene>
    <name evidence="1" type="ORF">HMPREF9098_0286</name>
</gene>
<reference evidence="1 2" key="1">
    <citation type="submission" date="2011-01" db="EMBL/GenBank/DDBJ databases">
        <authorList>
            <person name="Muzny D."/>
            <person name="Qin X."/>
            <person name="Deng J."/>
            <person name="Jiang H."/>
            <person name="Liu Y."/>
            <person name="Qu J."/>
            <person name="Song X.-Z."/>
            <person name="Zhang L."/>
            <person name="Thornton R."/>
            <person name="Coyle M."/>
            <person name="Francisco L."/>
            <person name="Jackson L."/>
            <person name="Javaid M."/>
            <person name="Korchina V."/>
            <person name="Kovar C."/>
            <person name="Mata R."/>
            <person name="Mathew T."/>
            <person name="Ngo R."/>
            <person name="Nguyen L."/>
            <person name="Nguyen N."/>
            <person name="Okwuonu G."/>
            <person name="Ongeri F."/>
            <person name="Pham C."/>
            <person name="Simmons D."/>
            <person name="Wilczek-Boney K."/>
            <person name="Hale W."/>
            <person name="Jakkamsetti A."/>
            <person name="Pham P."/>
            <person name="Ruth R."/>
            <person name="San Lucas F."/>
            <person name="Warren J."/>
            <person name="Zhang J."/>
            <person name="Zhao Z."/>
            <person name="Zhou C."/>
            <person name="Zhu D."/>
            <person name="Lee S."/>
            <person name="Bess C."/>
            <person name="Blankenburg K."/>
            <person name="Forbes L."/>
            <person name="Fu Q."/>
            <person name="Gubbala S."/>
            <person name="Hirani K."/>
            <person name="Jayaseelan J.C."/>
            <person name="Lara F."/>
            <person name="Munidasa M."/>
            <person name="Palculict T."/>
            <person name="Patil S."/>
            <person name="Pu L.-L."/>
            <person name="Saada N."/>
            <person name="Tang L."/>
            <person name="Weissenberger G."/>
            <person name="Zhu Y."/>
            <person name="Hemphill L."/>
            <person name="Shang Y."/>
            <person name="Youmans B."/>
            <person name="Ayvaz T."/>
            <person name="Ross M."/>
            <person name="Santibanez J."/>
            <person name="Aqrawi P."/>
            <person name="Gross S."/>
            <person name="Joshi V."/>
            <person name="Fowler G."/>
            <person name="Nazareth L."/>
            <person name="Reid J."/>
            <person name="Worley K."/>
            <person name="Petrosino J."/>
            <person name="Highlander S."/>
            <person name="Gibbs R."/>
        </authorList>
    </citation>
    <scope>NUCLEOTIDE SEQUENCE [LARGE SCALE GENOMIC DNA]</scope>
    <source>
        <strain evidence="1 2">ATCC 33394</strain>
    </source>
</reference>
<dbReference type="STRING" id="888741.HMPREF9098_0286"/>